<keyword evidence="1" id="KW-0175">Coiled coil</keyword>
<dbReference type="Proteomes" id="UP001491310">
    <property type="component" value="Unassembled WGS sequence"/>
</dbReference>
<feature type="region of interest" description="Disordered" evidence="2">
    <location>
        <begin position="226"/>
        <end position="257"/>
    </location>
</feature>
<reference evidence="4 5" key="1">
    <citation type="journal article" date="2024" name="Nat. Commun.">
        <title>Phylogenomics reveals the evolutionary origins of lichenization in chlorophyte algae.</title>
        <authorList>
            <person name="Puginier C."/>
            <person name="Libourel C."/>
            <person name="Otte J."/>
            <person name="Skaloud P."/>
            <person name="Haon M."/>
            <person name="Grisel S."/>
            <person name="Petersen M."/>
            <person name="Berrin J.G."/>
            <person name="Delaux P.M."/>
            <person name="Dal Grande F."/>
            <person name="Keller J."/>
        </authorList>
    </citation>
    <scope>NUCLEOTIDE SEQUENCE [LARGE SCALE GENOMIC DNA]</scope>
    <source>
        <strain evidence="4 5">SAG 216-7</strain>
    </source>
</reference>
<comment type="caution">
    <text evidence="4">The sequence shown here is derived from an EMBL/GenBank/DDBJ whole genome shotgun (WGS) entry which is preliminary data.</text>
</comment>
<protein>
    <recommendedName>
        <fullName evidence="3">Putative auto-transporter adhesin head GIN domain-containing protein</fullName>
    </recommendedName>
</protein>
<name>A0ABR2Z4N1_9CHLO</name>
<evidence type="ECO:0000256" key="2">
    <source>
        <dbReference type="SAM" id="MobiDB-lite"/>
    </source>
</evidence>
<keyword evidence="5" id="KW-1185">Reference proteome</keyword>
<dbReference type="PANTHER" id="PTHR45725">
    <property type="entry name" value="FORMIN HOMOLOGY 2 FAMILY MEMBER"/>
    <property type="match status" value="1"/>
</dbReference>
<feature type="region of interest" description="Disordered" evidence="2">
    <location>
        <begin position="1285"/>
        <end position="1342"/>
    </location>
</feature>
<gene>
    <name evidence="4" type="ORF">WJX75_007940</name>
</gene>
<dbReference type="InterPro" id="IPR021255">
    <property type="entry name" value="DUF2807"/>
</dbReference>
<feature type="region of interest" description="Disordered" evidence="2">
    <location>
        <begin position="946"/>
        <end position="1005"/>
    </location>
</feature>
<dbReference type="InterPro" id="IPR051425">
    <property type="entry name" value="Formin_Homology"/>
</dbReference>
<dbReference type="PANTHER" id="PTHR45725:SF1">
    <property type="entry name" value="DISHEVELLED ASSOCIATED ACTIVATOR OF MORPHOGENESIS, ISOFORM D"/>
    <property type="match status" value="1"/>
</dbReference>
<feature type="coiled-coil region" evidence="1">
    <location>
        <begin position="869"/>
        <end position="896"/>
    </location>
</feature>
<dbReference type="EMBL" id="JALJOT010000001">
    <property type="protein sequence ID" value="KAK9918899.1"/>
    <property type="molecule type" value="Genomic_DNA"/>
</dbReference>
<feature type="coiled-coil region" evidence="1">
    <location>
        <begin position="298"/>
        <end position="346"/>
    </location>
</feature>
<accession>A0ABR2Z4N1</accession>
<proteinExistence type="predicted"/>
<feature type="compositionally biased region" description="Low complexity" evidence="2">
    <location>
        <begin position="1319"/>
        <end position="1341"/>
    </location>
</feature>
<dbReference type="Gene3D" id="2.160.20.120">
    <property type="match status" value="1"/>
</dbReference>
<organism evidence="4 5">
    <name type="scientific">Coccomyxa subellipsoidea</name>
    <dbReference type="NCBI Taxonomy" id="248742"/>
    <lineage>
        <taxon>Eukaryota</taxon>
        <taxon>Viridiplantae</taxon>
        <taxon>Chlorophyta</taxon>
        <taxon>core chlorophytes</taxon>
        <taxon>Trebouxiophyceae</taxon>
        <taxon>Trebouxiophyceae incertae sedis</taxon>
        <taxon>Coccomyxaceae</taxon>
        <taxon>Coccomyxa</taxon>
    </lineage>
</organism>
<feature type="region of interest" description="Disordered" evidence="2">
    <location>
        <begin position="1"/>
        <end position="56"/>
    </location>
</feature>
<feature type="coiled-coil region" evidence="1">
    <location>
        <begin position="784"/>
        <end position="839"/>
    </location>
</feature>
<sequence>MQLQGPATPQVSQRKASQHAGRLQKANQALAAERDALSQQLSHHQSKEAQEAAQSLEEARAAAAQLQAQNAQLLDERQRLIQALAAARQQLQQQAGAGADREALIRRAADAEKATCALLEQHSREAAAIGERHRAEVAQLQAAQEAETQRAQQALKSAQQELRQRAERCTALERDLERVTDDLTQLEEAIAAKERALEQERLAHQERLHNAREAAEVKLQRALEANEAEAQKSSESLARAEAQARTERQKANAAESRLAAEQRKVEAALEAERAAARQAAVAASTELSEARRHANNEAHRLKVRLATAGKKAAEAKEEASALAARLQESEAARQEAAADLQRCYKEDAGLQAQLSSLVASCRDGADRRVQQLTAQLQTFQNGLQQILACAEDAAIEDSHDRSDDGSTIEELPEPESQPRPSTMRDNVQIWVRPEDKEEMPGGGDGMLRAIATVAALAESARRAKRRGMEDRARAQAAGREAAAAQAALQQQRRAVQEAPEARFEELLRQGRAETALLRGEATALEQRLVSGADQLSAAETKAERLRADLAEAAAGTAAAREALAAAEALSEQLAAAEARAAARQEALMRAEAEFGVLREQLAAAEAARADVGTRSLLSAQTALLDAEGRLAEQAAEILHLQERLAAADANAEAVRALQADLEAAGKRLSEQTAELERLGKQLAAAMAEADSVRRGAEAQEELQQMLREHCLRQSQEEATNSEAACRDLQERLQGAEKRAGKAAEIKAALEAACAEREEVRGRLSVADRALSQARAESARRCSQNRTLLGKLAAAQERARKAEEIAENSREHIAELDGQLAQLQGTVKHLQQNCRLQENHIPAHAMQMLEAAEGGLVEARRAAVATAERGDRLEAERDSALRQVEALQAALAGLEAREAALCWTAQQLQPSAAQGGDPGGPFQCAGEFKGGDYCRLHQLRRKGRAHFRAQACPGREPGAGQEEEGNTPDLLAAPSPSLGGPPGENEAGVSAPVPSQMAPSTERQHVDLSTHSFHSIQLCWPFNTLIQTGSGYFLDFQAEDVVLDGLGFNVEDDTLTLFTTASMESAFPVMLVVTVPPGALTSLYLSSPVAEVTLGPGLQVPQFTAAAPFAGGNIVLIDIIVDTLNVQTSGLGTVVANGTITNATITASGVSSVYLIGLANYATVNLAGTANVYVKPSSDNAAIVGQASGVNSVMFDQGRCLVNSPWMFGAPCKQTDDLGIPEPDPNWTCGLEITGNFNCPAGGTAAASKASLSGVLPLLSIPVVPPNSPQERVVAGFPAIVNPAPIDPTQTLSPPAPRPAFVANPGQSLPYANPAGQGTQAAQSSSNPSLQSQNIGTNAFGAGNNGGLPAENFAALGGRRLKQAFTSGSPTGASTSIPFEGALTAMDQTATFIQSYPCYYDNFGGWNALEIYPDVPATGTLGKK</sequence>
<evidence type="ECO:0000256" key="1">
    <source>
        <dbReference type="SAM" id="Coils"/>
    </source>
</evidence>
<evidence type="ECO:0000313" key="4">
    <source>
        <dbReference type="EMBL" id="KAK9918899.1"/>
    </source>
</evidence>
<feature type="compositionally biased region" description="Polar residues" evidence="2">
    <location>
        <begin position="1"/>
        <end position="15"/>
    </location>
</feature>
<evidence type="ECO:0000259" key="3">
    <source>
        <dbReference type="Pfam" id="PF10988"/>
    </source>
</evidence>
<feature type="coiled-coil region" evidence="1">
    <location>
        <begin position="535"/>
        <end position="745"/>
    </location>
</feature>
<feature type="domain" description="Putative auto-transporter adhesin head GIN" evidence="3">
    <location>
        <begin position="1012"/>
        <end position="1183"/>
    </location>
</feature>
<dbReference type="Pfam" id="PF10988">
    <property type="entry name" value="DUF2807"/>
    <property type="match status" value="1"/>
</dbReference>
<feature type="region of interest" description="Disordered" evidence="2">
    <location>
        <begin position="395"/>
        <end position="424"/>
    </location>
</feature>
<evidence type="ECO:0000313" key="5">
    <source>
        <dbReference type="Proteomes" id="UP001491310"/>
    </source>
</evidence>